<dbReference type="InterPro" id="IPR048588">
    <property type="entry name" value="CvfB_S1_2nd"/>
</dbReference>
<dbReference type="EMBL" id="AZEC01000002">
    <property type="protein sequence ID" value="KRL14144.1"/>
    <property type="molecule type" value="Genomic_DNA"/>
</dbReference>
<dbReference type="Pfam" id="PF21191">
    <property type="entry name" value="CvfB_1st"/>
    <property type="match status" value="1"/>
</dbReference>
<reference evidence="3 4" key="1">
    <citation type="journal article" date="2015" name="Genome Announc.">
        <title>Expanding the biotechnology potential of lactobacilli through comparative genomics of 213 strains and associated genera.</title>
        <authorList>
            <person name="Sun Z."/>
            <person name="Harris H.M."/>
            <person name="McCann A."/>
            <person name="Guo C."/>
            <person name="Argimon S."/>
            <person name="Zhang W."/>
            <person name="Yang X."/>
            <person name="Jeffery I.B."/>
            <person name="Cooney J.C."/>
            <person name="Kagawa T.F."/>
            <person name="Liu W."/>
            <person name="Song Y."/>
            <person name="Salvetti E."/>
            <person name="Wrobel A."/>
            <person name="Rasinkangas P."/>
            <person name="Parkhill J."/>
            <person name="Rea M.C."/>
            <person name="O'Sullivan O."/>
            <person name="Ritari J."/>
            <person name="Douillard F.P."/>
            <person name="Paul Ross R."/>
            <person name="Yang R."/>
            <person name="Briner A.E."/>
            <person name="Felis G.E."/>
            <person name="de Vos W.M."/>
            <person name="Barrangou R."/>
            <person name="Klaenhammer T.R."/>
            <person name="Caufield P.W."/>
            <person name="Cui Y."/>
            <person name="Zhang H."/>
            <person name="O'Toole P.W."/>
        </authorList>
    </citation>
    <scope>NUCLEOTIDE SEQUENCE [LARGE SCALE GENOMIC DNA]</scope>
    <source>
        <strain evidence="3 4">DSM 12744</strain>
    </source>
</reference>
<evidence type="ECO:0000259" key="2">
    <source>
        <dbReference type="PROSITE" id="PS50126"/>
    </source>
</evidence>
<dbReference type="Gene3D" id="1.10.10.10">
    <property type="entry name" value="Winged helix-like DNA-binding domain superfamily/Winged helix DNA-binding domain"/>
    <property type="match status" value="1"/>
</dbReference>
<comment type="similarity">
    <text evidence="1">Belongs to the CvfB family.</text>
</comment>
<dbReference type="PATRIC" id="fig|1423792.3.peg.1324"/>
<protein>
    <submittedName>
        <fullName evidence="3">RNA-binding protein</fullName>
    </submittedName>
</protein>
<evidence type="ECO:0000256" key="1">
    <source>
        <dbReference type="PIRNR" id="PIRNR012524"/>
    </source>
</evidence>
<sequence>MSENETQASLQGQVLTGQISDHNDEFVFVQVAGQTAAVPLTEFTEVPATGSDVQLFVYTDMHDHLRGTTKLPLVRIDHYAFGTVTRKLPKLGVFVDIGLPDKDIVVSLDILPEDPSIWPQPNDRLLVSLTVDRKGRLWGQLAGPDIVQAIASPAKAGQRNQTIHGTVVRVRDVGINVLTDDYQGAFIHYSEWFTQPRLGEQIEARVIGTTQHHGLNLSMKPMAYEEISDDAQMILAMLEQTPGGVLPFSDKSTPEDIAATFAISKGAFKRAVGNLLKQHRIEQKDGQLQLVTKDES</sequence>
<dbReference type="SMART" id="SM00316">
    <property type="entry name" value="S1"/>
    <property type="match status" value="3"/>
</dbReference>
<dbReference type="Proteomes" id="UP000051330">
    <property type="component" value="Unassembled WGS sequence"/>
</dbReference>
<gene>
    <name evidence="3" type="ORF">FD09_GL001305</name>
</gene>
<evidence type="ECO:0000313" key="3">
    <source>
        <dbReference type="EMBL" id="KRL14144.1"/>
    </source>
</evidence>
<evidence type="ECO:0000313" key="4">
    <source>
        <dbReference type="Proteomes" id="UP000051330"/>
    </source>
</evidence>
<dbReference type="Gene3D" id="2.40.50.140">
    <property type="entry name" value="Nucleic acid-binding proteins"/>
    <property type="match status" value="2"/>
</dbReference>
<dbReference type="InterPro" id="IPR040764">
    <property type="entry name" value="CvfB_WH"/>
</dbReference>
<dbReference type="InterPro" id="IPR003029">
    <property type="entry name" value="S1_domain"/>
</dbReference>
<dbReference type="InterPro" id="IPR012340">
    <property type="entry name" value="NA-bd_OB-fold"/>
</dbReference>
<feature type="domain" description="S1 motif" evidence="2">
    <location>
        <begin position="160"/>
        <end position="220"/>
    </location>
</feature>
<dbReference type="PIRSF" id="PIRSF012524">
    <property type="entry name" value="YitL_S1"/>
    <property type="match status" value="1"/>
</dbReference>
<dbReference type="AlphaFoldDB" id="A0A0R1N1N9"/>
<dbReference type="OrthoDB" id="9801597at2"/>
<keyword evidence="4" id="KW-1185">Reference proteome</keyword>
<organism evidence="3 4">
    <name type="scientific">Schleiferilactobacillus perolens DSM 12744</name>
    <dbReference type="NCBI Taxonomy" id="1423792"/>
    <lineage>
        <taxon>Bacteria</taxon>
        <taxon>Bacillati</taxon>
        <taxon>Bacillota</taxon>
        <taxon>Bacilli</taxon>
        <taxon>Lactobacillales</taxon>
        <taxon>Lactobacillaceae</taxon>
        <taxon>Schleiferilactobacillus</taxon>
    </lineage>
</organism>
<dbReference type="RefSeq" id="WP_057818084.1">
    <property type="nucleotide sequence ID" value="NZ_AZEC01000002.1"/>
</dbReference>
<proteinExistence type="inferred from homology"/>
<dbReference type="Pfam" id="PF17783">
    <property type="entry name" value="WHD_CvfB"/>
    <property type="match status" value="1"/>
</dbReference>
<dbReference type="InterPro" id="IPR048587">
    <property type="entry name" value="CvfB_S1_3rd"/>
</dbReference>
<dbReference type="Gene3D" id="2.40.50.330">
    <property type="match status" value="1"/>
</dbReference>
<dbReference type="PANTHER" id="PTHR37296">
    <property type="entry name" value="CONSERVED VIRULENCE FACTOR B"/>
    <property type="match status" value="1"/>
</dbReference>
<dbReference type="GO" id="GO:0003676">
    <property type="term" value="F:nucleic acid binding"/>
    <property type="evidence" value="ECO:0007669"/>
    <property type="project" value="InterPro"/>
</dbReference>
<accession>A0A0R1N1N9</accession>
<comment type="caution">
    <text evidence="3">The sequence shown here is derived from an EMBL/GenBank/DDBJ whole genome shotgun (WGS) entry which is preliminary data.</text>
</comment>
<name>A0A0R1N1N9_9LACO</name>
<dbReference type="STRING" id="1423792.FD09_GL001305"/>
<dbReference type="Pfam" id="PF21543">
    <property type="entry name" value="CvfB_2nd"/>
    <property type="match status" value="1"/>
</dbReference>
<dbReference type="PROSITE" id="PS50126">
    <property type="entry name" value="S1"/>
    <property type="match status" value="1"/>
</dbReference>
<dbReference type="InterPro" id="IPR014464">
    <property type="entry name" value="CvfB_fam"/>
</dbReference>
<dbReference type="InterPro" id="IPR036388">
    <property type="entry name" value="WH-like_DNA-bd_sf"/>
</dbReference>
<dbReference type="PANTHER" id="PTHR37296:SF1">
    <property type="entry name" value="CONSERVED VIRULENCE FACTOR B"/>
    <property type="match status" value="1"/>
</dbReference>
<dbReference type="InterPro" id="IPR039566">
    <property type="entry name" value="CvfB_S1_st"/>
</dbReference>
<dbReference type="SUPFAM" id="SSF50249">
    <property type="entry name" value="Nucleic acid-binding proteins"/>
    <property type="match status" value="1"/>
</dbReference>
<dbReference type="Pfam" id="PF13509">
    <property type="entry name" value="S1_2"/>
    <property type="match status" value="1"/>
</dbReference>